<sequence>MSQESLPWGLWVLIALMLLTQGMWIFRDARKRGKEKSAWFWGLWGILNVPTPLIVYLLVEVMPEFRKKRKNGKPPVM</sequence>
<dbReference type="RefSeq" id="WP_114499025.1">
    <property type="nucleotide sequence ID" value="NZ_QPJW01000019.1"/>
</dbReference>
<proteinExistence type="predicted"/>
<dbReference type="AlphaFoldDB" id="A0A369B0E4"/>
<evidence type="ECO:0000313" key="2">
    <source>
        <dbReference type="EMBL" id="RCX13906.1"/>
    </source>
</evidence>
<gene>
    <name evidence="2" type="ORF">DFP94_11917</name>
</gene>
<accession>A0A369B0E4</accession>
<comment type="caution">
    <text evidence="2">The sequence shown here is derived from an EMBL/GenBank/DDBJ whole genome shotgun (WGS) entry which is preliminary data.</text>
</comment>
<dbReference type="OrthoDB" id="2353968at2"/>
<evidence type="ECO:0000256" key="1">
    <source>
        <dbReference type="SAM" id="Phobius"/>
    </source>
</evidence>
<feature type="transmembrane region" description="Helical" evidence="1">
    <location>
        <begin position="38"/>
        <end position="59"/>
    </location>
</feature>
<evidence type="ECO:0000313" key="3">
    <source>
        <dbReference type="Proteomes" id="UP000253090"/>
    </source>
</evidence>
<keyword evidence="3" id="KW-1185">Reference proteome</keyword>
<dbReference type="Proteomes" id="UP000253090">
    <property type="component" value="Unassembled WGS sequence"/>
</dbReference>
<protein>
    <recommendedName>
        <fullName evidence="4">SigmaY antisigma factor component</fullName>
    </recommendedName>
</protein>
<keyword evidence="1" id="KW-0812">Transmembrane</keyword>
<organism evidence="2 3">
    <name type="scientific">Fontibacillus phaseoli</name>
    <dbReference type="NCBI Taxonomy" id="1416533"/>
    <lineage>
        <taxon>Bacteria</taxon>
        <taxon>Bacillati</taxon>
        <taxon>Bacillota</taxon>
        <taxon>Bacilli</taxon>
        <taxon>Bacillales</taxon>
        <taxon>Paenibacillaceae</taxon>
        <taxon>Fontibacillus</taxon>
    </lineage>
</organism>
<keyword evidence="1" id="KW-0472">Membrane</keyword>
<feature type="transmembrane region" description="Helical" evidence="1">
    <location>
        <begin position="6"/>
        <end position="26"/>
    </location>
</feature>
<reference evidence="2 3" key="1">
    <citation type="submission" date="2018-07" db="EMBL/GenBank/DDBJ databases">
        <title>Genomic Encyclopedia of Type Strains, Phase III (KMG-III): the genomes of soil and plant-associated and newly described type strains.</title>
        <authorList>
            <person name="Whitman W."/>
        </authorList>
    </citation>
    <scope>NUCLEOTIDE SEQUENCE [LARGE SCALE GENOMIC DNA]</scope>
    <source>
        <strain evidence="2 3">CECT 8333</strain>
    </source>
</reference>
<evidence type="ECO:0008006" key="4">
    <source>
        <dbReference type="Google" id="ProtNLM"/>
    </source>
</evidence>
<name>A0A369B0E4_9BACL</name>
<keyword evidence="1" id="KW-1133">Transmembrane helix</keyword>
<dbReference type="EMBL" id="QPJW01000019">
    <property type="protein sequence ID" value="RCX13906.1"/>
    <property type="molecule type" value="Genomic_DNA"/>
</dbReference>